<evidence type="ECO:0000256" key="1">
    <source>
        <dbReference type="SAM" id="MobiDB-lite"/>
    </source>
</evidence>
<sequence length="159" mass="17356">APCRQQRGGRAGDHLRRRLPSDRDPARAAGAARRLGSGPAGRRTPGGGDRDRARGARAPHPWTHRAGRGGAAPRSHVGCRHRHRRPARRPGSRRAPRTPHRPPAHRARHHRQRPRGRAVAPAPDVPGPRRARRRPRRGGAGRRRALPPGGHRGGPRGPV</sequence>
<feature type="non-terminal residue" evidence="2">
    <location>
        <position position="159"/>
    </location>
</feature>
<dbReference type="AlphaFoldDB" id="A0A6J4M875"/>
<feature type="compositionally biased region" description="Basic residues" evidence="1">
    <location>
        <begin position="129"/>
        <end position="145"/>
    </location>
</feature>
<reference evidence="2" key="1">
    <citation type="submission" date="2020-02" db="EMBL/GenBank/DDBJ databases">
        <authorList>
            <person name="Meier V. D."/>
        </authorList>
    </citation>
    <scope>NUCLEOTIDE SEQUENCE</scope>
    <source>
        <strain evidence="2">AVDCRST_MAG36</strain>
    </source>
</reference>
<feature type="compositionally biased region" description="Basic and acidic residues" evidence="1">
    <location>
        <begin position="10"/>
        <end position="26"/>
    </location>
</feature>
<gene>
    <name evidence="2" type="ORF">AVDCRST_MAG36-1968</name>
</gene>
<feature type="compositionally biased region" description="Low complexity" evidence="1">
    <location>
        <begin position="27"/>
        <end position="43"/>
    </location>
</feature>
<protein>
    <submittedName>
        <fullName evidence="2">Transcriptional regulator, MarR family</fullName>
    </submittedName>
</protein>
<accession>A0A6J4M875</accession>
<dbReference type="EMBL" id="CADCUH010000133">
    <property type="protein sequence ID" value="CAA9350888.1"/>
    <property type="molecule type" value="Genomic_DNA"/>
</dbReference>
<evidence type="ECO:0000313" key="2">
    <source>
        <dbReference type="EMBL" id="CAA9350888.1"/>
    </source>
</evidence>
<feature type="non-terminal residue" evidence="2">
    <location>
        <position position="1"/>
    </location>
</feature>
<proteinExistence type="predicted"/>
<name>A0A6J4M875_9ACTN</name>
<organism evidence="2">
    <name type="scientific">uncultured Nocardioidaceae bacterium</name>
    <dbReference type="NCBI Taxonomy" id="253824"/>
    <lineage>
        <taxon>Bacteria</taxon>
        <taxon>Bacillati</taxon>
        <taxon>Actinomycetota</taxon>
        <taxon>Actinomycetes</taxon>
        <taxon>Propionibacteriales</taxon>
        <taxon>Nocardioidaceae</taxon>
        <taxon>environmental samples</taxon>
    </lineage>
</organism>
<feature type="region of interest" description="Disordered" evidence="1">
    <location>
        <begin position="1"/>
        <end position="159"/>
    </location>
</feature>
<feature type="compositionally biased region" description="Gly residues" evidence="1">
    <location>
        <begin position="150"/>
        <end position="159"/>
    </location>
</feature>
<feature type="compositionally biased region" description="Basic residues" evidence="1">
    <location>
        <begin position="77"/>
        <end position="116"/>
    </location>
</feature>